<accession>H2CJ90</accession>
<evidence type="ECO:0000256" key="4">
    <source>
        <dbReference type="ARBA" id="ARBA00022679"/>
    </source>
</evidence>
<dbReference type="STRING" id="183.GCA_002009735_02369"/>
<dbReference type="NCBIfam" id="NF004685">
    <property type="entry name" value="PRK06029.1"/>
    <property type="match status" value="1"/>
</dbReference>
<evidence type="ECO:0000256" key="3">
    <source>
        <dbReference type="ARBA" id="ARBA00022643"/>
    </source>
</evidence>
<feature type="binding site" evidence="5">
    <location>
        <position position="179"/>
    </location>
    <ligand>
        <name>dimethylallyl phosphate</name>
        <dbReference type="ChEBI" id="CHEBI:88052"/>
    </ligand>
</feature>
<comment type="caution">
    <text evidence="5">Lacks conserved residue(s) required for the propagation of feature annotation.</text>
</comment>
<reference evidence="7 8" key="1">
    <citation type="submission" date="2011-10" db="EMBL/GenBank/DDBJ databases">
        <title>The Improved High-Quality Draft genome of Leptonema illini DSM 21528.</title>
        <authorList>
            <consortium name="US DOE Joint Genome Institute (JGI-PGF)"/>
            <person name="Lucas S."/>
            <person name="Copeland A."/>
            <person name="Lapidus A."/>
            <person name="Glavina del Rio T."/>
            <person name="Dalin E."/>
            <person name="Tice H."/>
            <person name="Bruce D."/>
            <person name="Goodwin L."/>
            <person name="Pitluck S."/>
            <person name="Peters L."/>
            <person name="Mikhailova N."/>
            <person name="Held B."/>
            <person name="Kyrpides N."/>
            <person name="Mavromatis K."/>
            <person name="Ivanova N."/>
            <person name="Markowitz V."/>
            <person name="Cheng J.-F."/>
            <person name="Hugenholtz P."/>
            <person name="Woyke T."/>
            <person name="Wu D."/>
            <person name="Gronow S."/>
            <person name="Wellnitz S."/>
            <person name="Brambilla E.-M."/>
            <person name="Klenk H.-P."/>
            <person name="Eisen J.A."/>
        </authorList>
    </citation>
    <scope>NUCLEOTIDE SEQUENCE [LARGE SCALE GENOMIC DNA]</scope>
    <source>
        <strain evidence="7 8">DSM 21528</strain>
    </source>
</reference>
<dbReference type="EC" id="2.5.1.129" evidence="5"/>
<organism evidence="7 8">
    <name type="scientific">Leptonema illini DSM 21528</name>
    <dbReference type="NCBI Taxonomy" id="929563"/>
    <lineage>
        <taxon>Bacteria</taxon>
        <taxon>Pseudomonadati</taxon>
        <taxon>Spirochaetota</taxon>
        <taxon>Spirochaetia</taxon>
        <taxon>Leptospirales</taxon>
        <taxon>Leptospiraceae</taxon>
        <taxon>Leptonema</taxon>
    </lineage>
</organism>
<evidence type="ECO:0000259" key="6">
    <source>
        <dbReference type="Pfam" id="PF02441"/>
    </source>
</evidence>
<keyword evidence="7" id="KW-0456">Lyase</keyword>
<proteinExistence type="inferred from homology"/>
<dbReference type="NCBIfam" id="TIGR00421">
    <property type="entry name" value="ubiX_pad"/>
    <property type="match status" value="1"/>
</dbReference>
<evidence type="ECO:0000256" key="2">
    <source>
        <dbReference type="ARBA" id="ARBA00022630"/>
    </source>
</evidence>
<dbReference type="SUPFAM" id="SSF52507">
    <property type="entry name" value="Homo-oligomeric flavin-containing Cys decarboxylases, HFCD"/>
    <property type="match status" value="1"/>
</dbReference>
<dbReference type="Proteomes" id="UP000005737">
    <property type="component" value="Unassembled WGS sequence"/>
</dbReference>
<comment type="catalytic activity">
    <reaction evidence="5">
        <text>dimethylallyl phosphate + FMNH2 = prenylated FMNH2 + phosphate</text>
        <dbReference type="Rhea" id="RHEA:37743"/>
        <dbReference type="ChEBI" id="CHEBI:43474"/>
        <dbReference type="ChEBI" id="CHEBI:57618"/>
        <dbReference type="ChEBI" id="CHEBI:87467"/>
        <dbReference type="ChEBI" id="CHEBI:88052"/>
        <dbReference type="EC" id="2.5.1.129"/>
    </reaction>
</comment>
<dbReference type="HAMAP" id="MF_01984">
    <property type="entry name" value="ubiX_pad"/>
    <property type="match status" value="1"/>
</dbReference>
<evidence type="ECO:0000256" key="5">
    <source>
        <dbReference type="HAMAP-Rule" id="MF_01984"/>
    </source>
</evidence>
<dbReference type="Pfam" id="PF02441">
    <property type="entry name" value="Flavoprotein"/>
    <property type="match status" value="1"/>
</dbReference>
<dbReference type="AlphaFoldDB" id="H2CJ90"/>
<dbReference type="InterPro" id="IPR004507">
    <property type="entry name" value="UbiX-like"/>
</dbReference>
<dbReference type="GO" id="GO:0106141">
    <property type="term" value="F:flavin prenyltransferase activity"/>
    <property type="evidence" value="ECO:0007669"/>
    <property type="project" value="UniProtKB-EC"/>
</dbReference>
<comment type="function">
    <text evidence="5">Flavin prenyltransferase that catalyzes the synthesis of the prenylated FMN cofactor (prenyl-FMN) for 4-hydroxy-3-polyprenylbenzoic acid decarboxylase UbiD. The prenyltransferase is metal-independent and links a dimethylallyl moiety from dimethylallyl monophosphate (DMAP) to the flavin N5 and C6 atoms of FMN.</text>
</comment>
<feature type="binding site" evidence="5">
    <location>
        <position position="149"/>
    </location>
    <ligand>
        <name>FMN</name>
        <dbReference type="ChEBI" id="CHEBI:58210"/>
    </ligand>
</feature>
<gene>
    <name evidence="5" type="primary">ubiX</name>
    <name evidence="7" type="ORF">Lepil_1339</name>
</gene>
<comment type="similarity">
    <text evidence="5">Belongs to the UbiX/PAD1 family.</text>
</comment>
<sequence>MQSNPTPISLIIGLTGASGSLYGLHLLQALLTGVAGRSTLIVSPAAIRVFNQEFDTALENPLDLLRYATERALQAAGSSPSVLHDFDIADYRDIGARPASGSAPYHGMVICPCSMKTMAGIAAGYTSNLIERAADVTLKERRRLIVVPREAPYSLIHLRNMTALTEAGGIVLPASPAFYQKPQSFDDLGRFIAGRILALLGLSQNLFPAWEGETKAIQNP</sequence>
<feature type="binding site" evidence="5">
    <location>
        <position position="43"/>
    </location>
    <ligand>
        <name>FMN</name>
        <dbReference type="ChEBI" id="CHEBI:58210"/>
    </ligand>
</feature>
<evidence type="ECO:0000256" key="1">
    <source>
        <dbReference type="ARBA" id="ARBA00022602"/>
    </source>
</evidence>
<evidence type="ECO:0000313" key="7">
    <source>
        <dbReference type="EMBL" id="EHQ06030.1"/>
    </source>
</evidence>
<keyword evidence="3 5" id="KW-0288">FMN</keyword>
<keyword evidence="8" id="KW-1185">Reference proteome</keyword>
<evidence type="ECO:0000313" key="8">
    <source>
        <dbReference type="Proteomes" id="UP000005737"/>
    </source>
</evidence>
<keyword evidence="4 5" id="KW-0808">Transferase</keyword>
<dbReference type="PANTHER" id="PTHR43374:SF1">
    <property type="entry name" value="FLAVIN PRENYLTRANSFERASE PAD1, MITOCHONDRIAL"/>
    <property type="match status" value="1"/>
</dbReference>
<dbReference type="InterPro" id="IPR036551">
    <property type="entry name" value="Flavin_trans-like"/>
</dbReference>
<dbReference type="Gene3D" id="3.40.50.1950">
    <property type="entry name" value="Flavin prenyltransferase-like"/>
    <property type="match status" value="1"/>
</dbReference>
<dbReference type="HOGENOM" id="CLU_074522_0_1_12"/>
<keyword evidence="1 5" id="KW-0637">Prenyltransferase</keyword>
<keyword evidence="2 5" id="KW-0285">Flavoprotein</keyword>
<dbReference type="EMBL" id="JH597773">
    <property type="protein sequence ID" value="EHQ06030.1"/>
    <property type="molecule type" value="Genomic_DNA"/>
</dbReference>
<feature type="domain" description="Flavoprotein" evidence="6">
    <location>
        <begin position="10"/>
        <end position="199"/>
    </location>
</feature>
<feature type="binding site" evidence="5">
    <location>
        <position position="195"/>
    </location>
    <ligand>
        <name>dimethylallyl phosphate</name>
        <dbReference type="ChEBI" id="CHEBI:88052"/>
    </ligand>
</feature>
<feature type="binding site" evidence="5">
    <location>
        <begin position="114"/>
        <end position="117"/>
    </location>
    <ligand>
        <name>FMN</name>
        <dbReference type="ChEBI" id="CHEBI:58210"/>
    </ligand>
</feature>
<dbReference type="PANTHER" id="PTHR43374">
    <property type="entry name" value="FLAVIN PRENYLTRANSFERASE"/>
    <property type="match status" value="1"/>
</dbReference>
<dbReference type="GO" id="GO:0016831">
    <property type="term" value="F:carboxy-lyase activity"/>
    <property type="evidence" value="ECO:0007669"/>
    <property type="project" value="TreeGrafter"/>
</dbReference>
<name>H2CJ90_9LEPT</name>
<feature type="binding site" evidence="5">
    <location>
        <begin position="16"/>
        <end position="18"/>
    </location>
    <ligand>
        <name>FMN</name>
        <dbReference type="ChEBI" id="CHEBI:58210"/>
    </ligand>
</feature>
<protein>
    <recommendedName>
        <fullName evidence="5">Flavin prenyltransferase UbiX</fullName>
        <ecNumber evidence="5">2.5.1.129</ecNumber>
    </recommendedName>
</protein>
<dbReference type="InterPro" id="IPR003382">
    <property type="entry name" value="Flavoprotein"/>
</dbReference>